<sequence length="603" mass="69333">MSTVFQTTASIISILFNVLLLTLIVHKSPKKLGSYKYLMIFFTSHSIFLSTLEIIVKPYVLSHGTSFIVFMNRTNSIFPYEVDLVILCMGCACCGITMYISAIHFIYRYWAIERKGRLEYFKGFRVIFWFTIPLSMGTLWGFATFFGLKVDESTMQYIRTSMTETYGFHTEHLVMVGAFYYSPNKMNFYRNLGGAMVLALIMTSSAAIIIYCGIRVFRKIRKIHQQGSARFTKRLQTQLYKALVVQTALPVILLYFPLGLFFFLPLIQVDIGTYSQIANLTLAIYPALEPLPLLIIIDNYRRGLFEFFSRKVAAKNQVQPVAEQELRTNSLSFGTSFVVVMDRRGSWFSYDLDMIFLVTACGFCGVTMSICAINFIYRYWAIERKGRLKRFQGYRLIFWLLIPISSGILWGFAVHFGLHIDQIALDYVSPHIAETYGLDANLIAIVGAYYFSPNRIMFYRNLGALGILSVILMSLLTIILYCGVRIFRKIRKIHRKGSSKVTKLLQAQLYKALVVQAFFPVFLLFIPISLFVFLPFIKIDIGIYSHVMDYTIAIYPLFEPLPSLIIIDDYRKSLWNIVKPSFTKPNQIQPEIPTASLELQNRS</sequence>
<dbReference type="Pfam" id="PF10326">
    <property type="entry name" value="7TM_GPCR_Str"/>
    <property type="match status" value="2"/>
</dbReference>
<keyword evidence="5 19" id="KW-0812">Transmembrane</keyword>
<evidence type="ECO:0000256" key="8">
    <source>
        <dbReference type="ARBA" id="ARBA00023069"/>
    </source>
</evidence>
<evidence type="ECO:0000256" key="10">
    <source>
        <dbReference type="ARBA" id="ARBA00023170"/>
    </source>
</evidence>
<evidence type="ECO:0000256" key="14">
    <source>
        <dbReference type="ARBA" id="ARBA00061678"/>
    </source>
</evidence>
<keyword evidence="21" id="KW-1185">Reference proteome</keyword>
<dbReference type="OrthoDB" id="5817768at2759"/>
<comment type="subunit">
    <text evidence="15">Interacts with odr-4.</text>
</comment>
<evidence type="ECO:0000256" key="2">
    <source>
        <dbReference type="ARBA" id="ARBA00022475"/>
    </source>
</evidence>
<dbReference type="PANTHER" id="PTHR22943">
    <property type="entry name" value="7-TRANSMEMBRANE DOMAIN RECEPTOR C.ELEGANS"/>
    <property type="match status" value="1"/>
</dbReference>
<keyword evidence="9 19" id="KW-0472">Membrane</keyword>
<feature type="transmembrane region" description="Helical" evidence="19">
    <location>
        <begin position="397"/>
        <end position="418"/>
    </location>
</feature>
<feature type="transmembrane region" description="Helical" evidence="19">
    <location>
        <begin position="84"/>
        <end position="107"/>
    </location>
</feature>
<feature type="transmembrane region" description="Helical" evidence="19">
    <location>
        <begin position="354"/>
        <end position="377"/>
    </location>
</feature>
<evidence type="ECO:0000256" key="16">
    <source>
        <dbReference type="ARBA" id="ARBA00067967"/>
    </source>
</evidence>
<feature type="transmembrane region" description="Helical" evidence="19">
    <location>
        <begin position="192"/>
        <end position="218"/>
    </location>
</feature>
<comment type="subcellular location">
    <subcellularLocation>
        <location evidence="1">Cell projection</location>
        <location evidence="1">Cilium membrane</location>
        <topology evidence="1">Multi-pass membrane protein</topology>
    </subcellularLocation>
</comment>
<comment type="function">
    <text evidence="13">An odorant receptor which affects chemotaxis to the volatile odorant diacetyl. Specifies AWA neuronal cell fate via the odr-7 pathway.</text>
</comment>
<feature type="transmembrane region" description="Helical" evidence="19">
    <location>
        <begin position="239"/>
        <end position="264"/>
    </location>
</feature>
<feature type="transmembrane region" description="Helical" evidence="19">
    <location>
        <begin position="462"/>
        <end position="488"/>
    </location>
</feature>
<evidence type="ECO:0000256" key="11">
    <source>
        <dbReference type="ARBA" id="ARBA00023180"/>
    </source>
</evidence>
<evidence type="ECO:0000256" key="13">
    <source>
        <dbReference type="ARBA" id="ARBA00054965"/>
    </source>
</evidence>
<evidence type="ECO:0000256" key="4">
    <source>
        <dbReference type="ARBA" id="ARBA00022606"/>
    </source>
</evidence>
<comment type="similarity">
    <text evidence="14">Belongs to the nematode receptor-like protein str family.</text>
</comment>
<dbReference type="Gene3D" id="1.20.1070.10">
    <property type="entry name" value="Rhodopsin 7-helix transmembrane proteins"/>
    <property type="match status" value="1"/>
</dbReference>
<dbReference type="GO" id="GO:0038022">
    <property type="term" value="F:G protein-coupled olfactory receptor activity"/>
    <property type="evidence" value="ECO:0007669"/>
    <property type="project" value="TreeGrafter"/>
</dbReference>
<proteinExistence type="inferred from homology"/>
<dbReference type="SUPFAM" id="SSF81321">
    <property type="entry name" value="Family A G protein-coupled receptor-like"/>
    <property type="match status" value="2"/>
</dbReference>
<keyword evidence="12" id="KW-0966">Cell projection</keyword>
<feature type="transmembrane region" description="Helical" evidence="19">
    <location>
        <begin position="6"/>
        <end position="25"/>
    </location>
</feature>
<evidence type="ECO:0000256" key="17">
    <source>
        <dbReference type="ARBA" id="ARBA00078653"/>
    </source>
</evidence>
<feature type="transmembrane region" description="Helical" evidence="19">
    <location>
        <begin position="509"/>
        <end position="537"/>
    </location>
</feature>
<keyword evidence="8" id="KW-0969">Cilium</keyword>
<evidence type="ECO:0000256" key="12">
    <source>
        <dbReference type="ARBA" id="ARBA00023273"/>
    </source>
</evidence>
<accession>A0A9P1N450</accession>
<evidence type="ECO:0000256" key="7">
    <source>
        <dbReference type="ARBA" id="ARBA00022989"/>
    </source>
</evidence>
<keyword evidence="4" id="KW-0716">Sensory transduction</keyword>
<keyword evidence="11" id="KW-0325">Glycoprotein</keyword>
<dbReference type="GO" id="GO:0060170">
    <property type="term" value="C:ciliary membrane"/>
    <property type="evidence" value="ECO:0007669"/>
    <property type="project" value="UniProtKB-SubCell"/>
</dbReference>
<evidence type="ECO:0000256" key="1">
    <source>
        <dbReference type="ARBA" id="ARBA00004272"/>
    </source>
</evidence>
<evidence type="ECO:0000256" key="3">
    <source>
        <dbReference type="ARBA" id="ARBA00022500"/>
    </source>
</evidence>
<reference evidence="20" key="1">
    <citation type="submission" date="2022-11" db="EMBL/GenBank/DDBJ databases">
        <authorList>
            <person name="Kikuchi T."/>
        </authorList>
    </citation>
    <scope>NUCLEOTIDE SEQUENCE</scope>
    <source>
        <strain evidence="20">PS1010</strain>
    </source>
</reference>
<dbReference type="PANTHER" id="PTHR22943:SF248">
    <property type="entry name" value="SEVEN TM RECEPTOR"/>
    <property type="match status" value="1"/>
</dbReference>
<evidence type="ECO:0000313" key="20">
    <source>
        <dbReference type="EMBL" id="CAI5447235.1"/>
    </source>
</evidence>
<feature type="transmembrane region" description="Helical" evidence="19">
    <location>
        <begin position="127"/>
        <end position="148"/>
    </location>
</feature>
<keyword evidence="10" id="KW-0675">Receptor</keyword>
<keyword evidence="2" id="KW-1003">Cell membrane</keyword>
<dbReference type="Proteomes" id="UP001152747">
    <property type="component" value="Unassembled WGS sequence"/>
</dbReference>
<name>A0A9P1N450_9PELO</name>
<dbReference type="AlphaFoldDB" id="A0A9P1N450"/>
<evidence type="ECO:0000256" key="19">
    <source>
        <dbReference type="SAM" id="Phobius"/>
    </source>
</evidence>
<dbReference type="EMBL" id="CANHGI010000004">
    <property type="protein sequence ID" value="CAI5447235.1"/>
    <property type="molecule type" value="Genomic_DNA"/>
</dbReference>
<organism evidence="20 21">
    <name type="scientific">Caenorhabditis angaria</name>
    <dbReference type="NCBI Taxonomy" id="860376"/>
    <lineage>
        <taxon>Eukaryota</taxon>
        <taxon>Metazoa</taxon>
        <taxon>Ecdysozoa</taxon>
        <taxon>Nematoda</taxon>
        <taxon>Chromadorea</taxon>
        <taxon>Rhabditida</taxon>
        <taxon>Rhabditina</taxon>
        <taxon>Rhabditomorpha</taxon>
        <taxon>Rhabditoidea</taxon>
        <taxon>Rhabditidae</taxon>
        <taxon>Peloderinae</taxon>
        <taxon>Caenorhabditis</taxon>
    </lineage>
</organism>
<keyword evidence="7 19" id="KW-1133">Transmembrane helix</keyword>
<dbReference type="GO" id="GO:0006935">
    <property type="term" value="P:chemotaxis"/>
    <property type="evidence" value="ECO:0007669"/>
    <property type="project" value="UniProtKB-KW"/>
</dbReference>
<evidence type="ECO:0000256" key="15">
    <source>
        <dbReference type="ARBA" id="ARBA00064300"/>
    </source>
</evidence>
<keyword evidence="3" id="KW-0145">Chemotaxis</keyword>
<dbReference type="InterPro" id="IPR019428">
    <property type="entry name" value="7TM_GPCR_serpentine_rcpt_Str"/>
</dbReference>
<gene>
    <name evidence="20" type="ORF">CAMP_LOCUS9872</name>
</gene>
<evidence type="ECO:0000313" key="21">
    <source>
        <dbReference type="Proteomes" id="UP001152747"/>
    </source>
</evidence>
<comment type="caution">
    <text evidence="20">The sequence shown here is derived from an EMBL/GenBank/DDBJ whole genome shotgun (WGS) entry which is preliminary data.</text>
</comment>
<protein>
    <recommendedName>
        <fullName evidence="16">Serpentine receptor class r-10</fullName>
    </recommendedName>
    <alternativeName>
        <fullName evidence="17">Odorant response abnormal protein 10</fullName>
    </alternativeName>
    <alternativeName>
        <fullName evidence="18">Olfactory receptor 10</fullName>
    </alternativeName>
</protein>
<evidence type="ECO:0000256" key="9">
    <source>
        <dbReference type="ARBA" id="ARBA00023136"/>
    </source>
</evidence>
<dbReference type="FunFam" id="1.20.1070.10:FF:000128">
    <property type="entry name" value="Seven TM Receptor"/>
    <property type="match status" value="2"/>
</dbReference>
<keyword evidence="6" id="KW-0552">Olfaction</keyword>
<dbReference type="GO" id="GO:0042048">
    <property type="term" value="P:olfactory behavior"/>
    <property type="evidence" value="ECO:0007669"/>
    <property type="project" value="TreeGrafter"/>
</dbReference>
<evidence type="ECO:0000256" key="5">
    <source>
        <dbReference type="ARBA" id="ARBA00022692"/>
    </source>
</evidence>
<evidence type="ECO:0000256" key="6">
    <source>
        <dbReference type="ARBA" id="ARBA00022725"/>
    </source>
</evidence>
<evidence type="ECO:0000256" key="18">
    <source>
        <dbReference type="ARBA" id="ARBA00082489"/>
    </source>
</evidence>